<protein>
    <submittedName>
        <fullName evidence="3">DNA-binding MarR family transcriptional regulator</fullName>
    </submittedName>
</protein>
<dbReference type="Proteomes" id="UP001232973">
    <property type="component" value="Unassembled WGS sequence"/>
</dbReference>
<dbReference type="RefSeq" id="WP_274456276.1">
    <property type="nucleotide sequence ID" value="NZ_CP067097.1"/>
</dbReference>
<dbReference type="PROSITE" id="PS50995">
    <property type="entry name" value="HTH_MARR_2"/>
    <property type="match status" value="1"/>
</dbReference>
<feature type="domain" description="HTH marR-type" evidence="2">
    <location>
        <begin position="12"/>
        <end position="139"/>
    </location>
</feature>
<sequence>MDHDPQLIGFIESEVAILVRRATSLTTNRRLGVLDRSAYLLLRQLDAHGPLGVKALAEEFGLDISTVSRQAAALVSKNLAERIPDPRDGRASHFRITETGRKQLEETRRARFERYARLLEGWTDEERRTFGELLARFNRTFVD</sequence>
<accession>A0ABT9XMH2</accession>
<proteinExistence type="predicted"/>
<evidence type="ECO:0000256" key="1">
    <source>
        <dbReference type="ARBA" id="ARBA00023125"/>
    </source>
</evidence>
<dbReference type="SMART" id="SM00347">
    <property type="entry name" value="HTH_MARR"/>
    <property type="match status" value="1"/>
</dbReference>
<keyword evidence="4" id="KW-1185">Reference proteome</keyword>
<dbReference type="PANTHER" id="PTHR33164:SF57">
    <property type="entry name" value="MARR-FAMILY TRANSCRIPTIONAL REGULATOR"/>
    <property type="match status" value="1"/>
</dbReference>
<evidence type="ECO:0000313" key="4">
    <source>
        <dbReference type="Proteomes" id="UP001232973"/>
    </source>
</evidence>
<reference evidence="3 4" key="1">
    <citation type="submission" date="2023-07" db="EMBL/GenBank/DDBJ databases">
        <title>Genomic Encyclopedia of Type Strains, Phase IV (KMG-IV): sequencing the most valuable type-strain genomes for metagenomic binning, comparative biology and taxonomic classification.</title>
        <authorList>
            <person name="Goeker M."/>
        </authorList>
    </citation>
    <scope>NUCLEOTIDE SEQUENCE [LARGE SCALE GENOMIC DNA]</scope>
    <source>
        <strain evidence="3 4">DSM 4006</strain>
    </source>
</reference>
<evidence type="ECO:0000259" key="2">
    <source>
        <dbReference type="PROSITE" id="PS50995"/>
    </source>
</evidence>
<dbReference type="PANTHER" id="PTHR33164">
    <property type="entry name" value="TRANSCRIPTIONAL REGULATOR, MARR FAMILY"/>
    <property type="match status" value="1"/>
</dbReference>
<dbReference type="InterPro" id="IPR000835">
    <property type="entry name" value="HTH_MarR-typ"/>
</dbReference>
<dbReference type="Pfam" id="PF01047">
    <property type="entry name" value="MarR"/>
    <property type="match status" value="1"/>
</dbReference>
<gene>
    <name evidence="3" type="ORF">J2S03_003093</name>
</gene>
<evidence type="ECO:0000313" key="3">
    <source>
        <dbReference type="EMBL" id="MDQ0191224.1"/>
    </source>
</evidence>
<dbReference type="InterPro" id="IPR036390">
    <property type="entry name" value="WH_DNA-bd_sf"/>
</dbReference>
<dbReference type="GO" id="GO:0003677">
    <property type="term" value="F:DNA binding"/>
    <property type="evidence" value="ECO:0007669"/>
    <property type="project" value="UniProtKB-KW"/>
</dbReference>
<dbReference type="InterPro" id="IPR036388">
    <property type="entry name" value="WH-like_DNA-bd_sf"/>
</dbReference>
<dbReference type="InterPro" id="IPR039422">
    <property type="entry name" value="MarR/SlyA-like"/>
</dbReference>
<name>A0ABT9XMH2_9BACL</name>
<dbReference type="SUPFAM" id="SSF46785">
    <property type="entry name" value="Winged helix' DNA-binding domain"/>
    <property type="match status" value="1"/>
</dbReference>
<dbReference type="EMBL" id="JAUSTP010000035">
    <property type="protein sequence ID" value="MDQ0191224.1"/>
    <property type="molecule type" value="Genomic_DNA"/>
</dbReference>
<organism evidence="3 4">
    <name type="scientific">Alicyclobacillus cycloheptanicus</name>
    <dbReference type="NCBI Taxonomy" id="1457"/>
    <lineage>
        <taxon>Bacteria</taxon>
        <taxon>Bacillati</taxon>
        <taxon>Bacillota</taxon>
        <taxon>Bacilli</taxon>
        <taxon>Bacillales</taxon>
        <taxon>Alicyclobacillaceae</taxon>
        <taxon>Alicyclobacillus</taxon>
    </lineage>
</organism>
<dbReference type="PRINTS" id="PR00598">
    <property type="entry name" value="HTHMARR"/>
</dbReference>
<comment type="caution">
    <text evidence="3">The sequence shown here is derived from an EMBL/GenBank/DDBJ whole genome shotgun (WGS) entry which is preliminary data.</text>
</comment>
<dbReference type="Gene3D" id="1.10.10.10">
    <property type="entry name" value="Winged helix-like DNA-binding domain superfamily/Winged helix DNA-binding domain"/>
    <property type="match status" value="1"/>
</dbReference>
<keyword evidence="1 3" id="KW-0238">DNA-binding</keyword>